<dbReference type="Proteomes" id="UP000030680">
    <property type="component" value="Unassembled WGS sequence"/>
</dbReference>
<keyword evidence="11" id="KW-1185">Reference proteome</keyword>
<organism evidence="10 11">
    <name type="scientific">Galdieria sulphuraria</name>
    <name type="common">Red alga</name>
    <dbReference type="NCBI Taxonomy" id="130081"/>
    <lineage>
        <taxon>Eukaryota</taxon>
        <taxon>Rhodophyta</taxon>
        <taxon>Bangiophyceae</taxon>
        <taxon>Galdieriales</taxon>
        <taxon>Galdieriaceae</taxon>
        <taxon>Galdieria</taxon>
    </lineage>
</organism>
<dbReference type="KEGG" id="gsl:Gasu_35020"/>
<feature type="transmembrane region" description="Helical" evidence="8">
    <location>
        <begin position="61"/>
        <end position="82"/>
    </location>
</feature>
<dbReference type="GO" id="GO:0006508">
    <property type="term" value="P:proteolysis"/>
    <property type="evidence" value="ECO:0007669"/>
    <property type="project" value="UniProtKB-KW"/>
</dbReference>
<protein>
    <recommendedName>
        <fullName evidence="9">Peptidase S54 rhomboid domain-containing protein</fullName>
    </recommendedName>
</protein>
<evidence type="ECO:0000256" key="8">
    <source>
        <dbReference type="SAM" id="Phobius"/>
    </source>
</evidence>
<proteinExistence type="inferred from homology"/>
<sequence length="196" mass="23102">MNSFIIERKEWLDYFYTFPVTCLVIAICIIVWLVITYKGWSYYDVGCNYDCVIVDKETWRWISSTLSHISLMHLILNMYSLWNLSWMEQRLGSLVYLTWNVVIAFLSTCVTLFINYLQLTVFHSEQVRHVYLVGYSAVLFGLFVIASQHIKVARIWILDEVLISPIWIPFISLGVVTLLVPEASFWNSDRVSYLFR</sequence>
<name>M2XGD4_GALSU</name>
<dbReference type="OMA" id="ICSVIWF"/>
<gene>
    <name evidence="10" type="ORF">Gasu_35020</name>
</gene>
<evidence type="ECO:0000313" key="10">
    <source>
        <dbReference type="EMBL" id="EME29112.1"/>
    </source>
</evidence>
<feature type="transmembrane region" description="Helical" evidence="8">
    <location>
        <begin position="129"/>
        <end position="150"/>
    </location>
</feature>
<feature type="transmembrane region" description="Helical" evidence="8">
    <location>
        <begin position="162"/>
        <end position="180"/>
    </location>
</feature>
<evidence type="ECO:0000313" key="11">
    <source>
        <dbReference type="Proteomes" id="UP000030680"/>
    </source>
</evidence>
<dbReference type="GO" id="GO:0016020">
    <property type="term" value="C:membrane"/>
    <property type="evidence" value="ECO:0007669"/>
    <property type="project" value="UniProtKB-SubCell"/>
</dbReference>
<dbReference type="Pfam" id="PF01694">
    <property type="entry name" value="Rhomboid"/>
    <property type="match status" value="1"/>
</dbReference>
<dbReference type="PANTHER" id="PTHR43066:SF1">
    <property type="entry name" value="RHOMBOID PROTEIN 2"/>
    <property type="match status" value="1"/>
</dbReference>
<dbReference type="EMBL" id="KB454512">
    <property type="protein sequence ID" value="EME29112.1"/>
    <property type="molecule type" value="Genomic_DNA"/>
</dbReference>
<dbReference type="eggNOG" id="KOG2632">
    <property type="taxonomic scope" value="Eukaryota"/>
</dbReference>
<keyword evidence="5" id="KW-0378">Hydrolase</keyword>
<feature type="domain" description="Peptidase S54 rhomboid" evidence="9">
    <location>
        <begin position="56"/>
        <end position="186"/>
    </location>
</feature>
<evidence type="ECO:0000256" key="1">
    <source>
        <dbReference type="ARBA" id="ARBA00004141"/>
    </source>
</evidence>
<evidence type="ECO:0000259" key="9">
    <source>
        <dbReference type="Pfam" id="PF01694"/>
    </source>
</evidence>
<dbReference type="PANTHER" id="PTHR43066">
    <property type="entry name" value="RHOMBOID-RELATED PROTEIN"/>
    <property type="match status" value="1"/>
</dbReference>
<dbReference type="InterPro" id="IPR022764">
    <property type="entry name" value="Peptidase_S54_rhomboid_dom"/>
</dbReference>
<dbReference type="RefSeq" id="XP_005705632.1">
    <property type="nucleotide sequence ID" value="XM_005705575.1"/>
</dbReference>
<dbReference type="OrthoDB" id="10257275at2759"/>
<comment type="subcellular location">
    <subcellularLocation>
        <location evidence="1">Membrane</location>
        <topology evidence="1">Multi-pass membrane protein</topology>
    </subcellularLocation>
</comment>
<keyword evidence="6 8" id="KW-1133">Transmembrane helix</keyword>
<evidence type="ECO:0000256" key="6">
    <source>
        <dbReference type="ARBA" id="ARBA00022989"/>
    </source>
</evidence>
<dbReference type="GO" id="GO:0004252">
    <property type="term" value="F:serine-type endopeptidase activity"/>
    <property type="evidence" value="ECO:0007669"/>
    <property type="project" value="InterPro"/>
</dbReference>
<reference evidence="11" key="1">
    <citation type="journal article" date="2013" name="Science">
        <title>Gene transfer from bacteria and archaea facilitated evolution of an extremophilic eukaryote.</title>
        <authorList>
            <person name="Schonknecht G."/>
            <person name="Chen W.H."/>
            <person name="Ternes C.M."/>
            <person name="Barbier G.G."/>
            <person name="Shrestha R.P."/>
            <person name="Stanke M."/>
            <person name="Brautigam A."/>
            <person name="Baker B.J."/>
            <person name="Banfield J.F."/>
            <person name="Garavito R.M."/>
            <person name="Carr K."/>
            <person name="Wilkerson C."/>
            <person name="Rensing S.A."/>
            <person name="Gagneul D."/>
            <person name="Dickenson N.E."/>
            <person name="Oesterhelt C."/>
            <person name="Lercher M.J."/>
            <person name="Weber A.P."/>
        </authorList>
    </citation>
    <scope>NUCLEOTIDE SEQUENCE [LARGE SCALE GENOMIC DNA]</scope>
    <source>
        <strain evidence="11">074W</strain>
    </source>
</reference>
<feature type="transmembrane region" description="Helical" evidence="8">
    <location>
        <begin position="94"/>
        <end position="117"/>
    </location>
</feature>
<keyword evidence="7 8" id="KW-0472">Membrane</keyword>
<evidence type="ECO:0000256" key="7">
    <source>
        <dbReference type="ARBA" id="ARBA00023136"/>
    </source>
</evidence>
<evidence type="ECO:0000256" key="3">
    <source>
        <dbReference type="ARBA" id="ARBA00022670"/>
    </source>
</evidence>
<evidence type="ECO:0000256" key="4">
    <source>
        <dbReference type="ARBA" id="ARBA00022692"/>
    </source>
</evidence>
<feature type="transmembrane region" description="Helical" evidence="8">
    <location>
        <begin position="12"/>
        <end position="35"/>
    </location>
</feature>
<dbReference type="SUPFAM" id="SSF144091">
    <property type="entry name" value="Rhomboid-like"/>
    <property type="match status" value="1"/>
</dbReference>
<keyword evidence="4 8" id="KW-0812">Transmembrane</keyword>
<evidence type="ECO:0000256" key="5">
    <source>
        <dbReference type="ARBA" id="ARBA00022801"/>
    </source>
</evidence>
<dbReference type="InterPro" id="IPR035952">
    <property type="entry name" value="Rhomboid-like_sf"/>
</dbReference>
<keyword evidence="3" id="KW-0645">Protease</keyword>
<dbReference type="GeneID" id="17087935"/>
<dbReference type="Gramene" id="EME29112">
    <property type="protein sequence ID" value="EME29112"/>
    <property type="gene ID" value="Gasu_35020"/>
</dbReference>
<comment type="similarity">
    <text evidence="2">Belongs to the peptidase S54 family.</text>
</comment>
<accession>M2XGD4</accession>
<dbReference type="AlphaFoldDB" id="M2XGD4"/>
<dbReference type="Gene3D" id="1.20.1540.10">
    <property type="entry name" value="Rhomboid-like"/>
    <property type="match status" value="1"/>
</dbReference>
<evidence type="ECO:0000256" key="2">
    <source>
        <dbReference type="ARBA" id="ARBA00009045"/>
    </source>
</evidence>